<feature type="region of interest" description="Disordered" evidence="1">
    <location>
        <begin position="297"/>
        <end position="377"/>
    </location>
</feature>
<gene>
    <name evidence="2 4" type="ORF">BDZ99DRAFT_527148</name>
</gene>
<reference evidence="4" key="3">
    <citation type="submission" date="2025-04" db="UniProtKB">
        <authorList>
            <consortium name="RefSeq"/>
        </authorList>
    </citation>
    <scope>IDENTIFICATION</scope>
    <source>
        <strain evidence="4">CBS 304.34</strain>
    </source>
</reference>
<dbReference type="EMBL" id="MU003721">
    <property type="protein sequence ID" value="KAF2802708.1"/>
    <property type="molecule type" value="Genomic_DNA"/>
</dbReference>
<dbReference type="OrthoDB" id="10661590at2759"/>
<feature type="compositionally biased region" description="Polar residues" evidence="1">
    <location>
        <begin position="311"/>
        <end position="321"/>
    </location>
</feature>
<reference evidence="2 4" key="1">
    <citation type="journal article" date="2020" name="Stud. Mycol.">
        <title>101 Dothideomycetes genomes: a test case for predicting lifestyles and emergence of pathogens.</title>
        <authorList>
            <person name="Haridas S."/>
            <person name="Albert R."/>
            <person name="Binder M."/>
            <person name="Bloem J."/>
            <person name="Labutti K."/>
            <person name="Salamov A."/>
            <person name="Andreopoulos B."/>
            <person name="Baker S."/>
            <person name="Barry K."/>
            <person name="Bills G."/>
            <person name="Bluhm B."/>
            <person name="Cannon C."/>
            <person name="Castanera R."/>
            <person name="Culley D."/>
            <person name="Daum C."/>
            <person name="Ezra D."/>
            <person name="Gonzalez J."/>
            <person name="Henrissat B."/>
            <person name="Kuo A."/>
            <person name="Liang C."/>
            <person name="Lipzen A."/>
            <person name="Lutzoni F."/>
            <person name="Magnuson J."/>
            <person name="Mondo S."/>
            <person name="Nolan M."/>
            <person name="Ohm R."/>
            <person name="Pangilinan J."/>
            <person name="Park H.-J."/>
            <person name="Ramirez L."/>
            <person name="Alfaro M."/>
            <person name="Sun H."/>
            <person name="Tritt A."/>
            <person name="Yoshinaga Y."/>
            <person name="Zwiers L.-H."/>
            <person name="Turgeon B."/>
            <person name="Goodwin S."/>
            <person name="Spatafora J."/>
            <person name="Crous P."/>
            <person name="Grigoriev I."/>
        </authorList>
    </citation>
    <scope>NUCLEOTIDE SEQUENCE</scope>
    <source>
        <strain evidence="2 4">CBS 304.34</strain>
    </source>
</reference>
<evidence type="ECO:0000313" key="4">
    <source>
        <dbReference type="RefSeq" id="XP_033569672.1"/>
    </source>
</evidence>
<reference evidence="4" key="2">
    <citation type="submission" date="2020-04" db="EMBL/GenBank/DDBJ databases">
        <authorList>
            <consortium name="NCBI Genome Project"/>
        </authorList>
    </citation>
    <scope>NUCLEOTIDE SEQUENCE</scope>
    <source>
        <strain evidence="4">CBS 304.34</strain>
    </source>
</reference>
<organism evidence="2">
    <name type="scientific">Mytilinidion resinicola</name>
    <dbReference type="NCBI Taxonomy" id="574789"/>
    <lineage>
        <taxon>Eukaryota</taxon>
        <taxon>Fungi</taxon>
        <taxon>Dikarya</taxon>
        <taxon>Ascomycota</taxon>
        <taxon>Pezizomycotina</taxon>
        <taxon>Dothideomycetes</taxon>
        <taxon>Pleosporomycetidae</taxon>
        <taxon>Mytilinidiales</taxon>
        <taxon>Mytilinidiaceae</taxon>
        <taxon>Mytilinidion</taxon>
    </lineage>
</organism>
<sequence>MSTASHGHQTIESDANGGVNNETDGEATIGRGHDEDGDGYDDDEDHTGTESLAGYRPGPYYHGLCMKKFKSPSAVRHHHYGTGNLSGGCWVKYGRLPRRFWNDHESCWKDGKREYSNNSDPNARYEFEDFPNLPKFTMADFNVLDQIKKFGEEEDALLDPATKSLDWFNYKYARNGGPLNNFFELVTDTFMTQLAQDNDDTQKLSQELSQMLRARITDPLVLARMAAATGLEETVVVVMQTWEGLIRSLRDKGDIPAVLMEMTRLSMFVGRFRGMEGKIKADALINEHWQSLTNLDGTKESEAEDEDGTATVAQPRSTTEAEPSRPPKRRPGAAQAAVPPPKKRTQPTRTSAAKTLPARNEPVTRSQKANGTYGARN</sequence>
<feature type="compositionally biased region" description="Acidic residues" evidence="1">
    <location>
        <begin position="35"/>
        <end position="45"/>
    </location>
</feature>
<proteinExistence type="predicted"/>
<name>A0A6A6Y2C7_9PEZI</name>
<dbReference type="RefSeq" id="XP_033569672.1">
    <property type="nucleotide sequence ID" value="XM_033726211.1"/>
</dbReference>
<protein>
    <submittedName>
        <fullName evidence="2 4">Uncharacterized protein</fullName>
    </submittedName>
</protein>
<dbReference type="Proteomes" id="UP000504636">
    <property type="component" value="Unplaced"/>
</dbReference>
<feature type="region of interest" description="Disordered" evidence="1">
    <location>
        <begin position="1"/>
        <end position="54"/>
    </location>
</feature>
<accession>A0A6A6Y2C7</accession>
<evidence type="ECO:0000313" key="2">
    <source>
        <dbReference type="EMBL" id="KAF2802708.1"/>
    </source>
</evidence>
<keyword evidence="3" id="KW-1185">Reference proteome</keyword>
<dbReference type="GeneID" id="54467104"/>
<dbReference type="AlphaFoldDB" id="A0A6A6Y2C7"/>
<feature type="compositionally biased region" description="Polar residues" evidence="1">
    <location>
        <begin position="1"/>
        <end position="22"/>
    </location>
</feature>
<evidence type="ECO:0000313" key="3">
    <source>
        <dbReference type="Proteomes" id="UP000504636"/>
    </source>
</evidence>
<evidence type="ECO:0000256" key="1">
    <source>
        <dbReference type="SAM" id="MobiDB-lite"/>
    </source>
</evidence>